<protein>
    <submittedName>
        <fullName evidence="2">Uncharacterized protein</fullName>
    </submittedName>
</protein>
<organism evidence="2 3">
    <name type="scientific">Lactiplantibacillus fabifermentans DSM 21115</name>
    <dbReference type="NCBI Taxonomy" id="1413187"/>
    <lineage>
        <taxon>Bacteria</taxon>
        <taxon>Bacillati</taxon>
        <taxon>Bacillota</taxon>
        <taxon>Bacilli</taxon>
        <taxon>Lactobacillales</taxon>
        <taxon>Lactobacillaceae</taxon>
        <taxon>Lactiplantibacillus</taxon>
    </lineage>
</organism>
<dbReference type="AlphaFoldDB" id="A0A0R2NPW3"/>
<evidence type="ECO:0000313" key="2">
    <source>
        <dbReference type="EMBL" id="KRO27737.1"/>
    </source>
</evidence>
<dbReference type="Proteomes" id="UP000050920">
    <property type="component" value="Unassembled WGS sequence"/>
</dbReference>
<keyword evidence="3" id="KW-1185">Reference proteome</keyword>
<dbReference type="RefSeq" id="WP_024625570.1">
    <property type="nucleotide sequence ID" value="NZ_AYGX02000070.1"/>
</dbReference>
<reference evidence="2 3" key="1">
    <citation type="journal article" date="2015" name="Genome Announc.">
        <title>Expanding the biotechnology potential of lactobacilli through comparative genomics of 213 strains and associated genera.</title>
        <authorList>
            <person name="Sun Z."/>
            <person name="Harris H.M."/>
            <person name="McCann A."/>
            <person name="Guo C."/>
            <person name="Argimon S."/>
            <person name="Zhang W."/>
            <person name="Yang X."/>
            <person name="Jeffery I.B."/>
            <person name="Cooney J.C."/>
            <person name="Kagawa T.F."/>
            <person name="Liu W."/>
            <person name="Song Y."/>
            <person name="Salvetti E."/>
            <person name="Wrobel A."/>
            <person name="Rasinkangas P."/>
            <person name="Parkhill J."/>
            <person name="Rea M.C."/>
            <person name="O'Sullivan O."/>
            <person name="Ritari J."/>
            <person name="Douillard F.P."/>
            <person name="Paul Ross R."/>
            <person name="Yang R."/>
            <person name="Briner A.E."/>
            <person name="Felis G.E."/>
            <person name="de Vos W.M."/>
            <person name="Barrangou R."/>
            <person name="Klaenhammer T.R."/>
            <person name="Caufield P.W."/>
            <person name="Cui Y."/>
            <person name="Zhang H."/>
            <person name="O'Toole P.W."/>
        </authorList>
    </citation>
    <scope>NUCLEOTIDE SEQUENCE [LARGE SCALE GENOMIC DNA]</scope>
    <source>
        <strain evidence="2 3">DSM 21115</strain>
    </source>
</reference>
<proteinExistence type="predicted"/>
<sequence length="123" mass="13670">MQILLVLIFIVGSFFARSLHKQALAEAQPNLAIKSYIMDSISNLTLILFVLWPNGGSWLLSILAVVCLLLTMGNARLMLRQDTAKRLLDSISAKKTWLYVLGINFLTALIIADSFVQLFTTAN</sequence>
<comment type="caution">
    <text evidence="2">The sequence shown here is derived from an EMBL/GenBank/DDBJ whole genome shotgun (WGS) entry which is preliminary data.</text>
</comment>
<accession>A0A0R2NPW3</accession>
<evidence type="ECO:0000256" key="1">
    <source>
        <dbReference type="SAM" id="Phobius"/>
    </source>
</evidence>
<keyword evidence="1" id="KW-0472">Membrane</keyword>
<gene>
    <name evidence="2" type="ORF">DY78_GL002987</name>
</gene>
<keyword evidence="1" id="KW-0812">Transmembrane</keyword>
<feature type="transmembrane region" description="Helical" evidence="1">
    <location>
        <begin position="96"/>
        <end position="119"/>
    </location>
</feature>
<feature type="transmembrane region" description="Helical" evidence="1">
    <location>
        <begin position="51"/>
        <end position="75"/>
    </location>
</feature>
<keyword evidence="1" id="KW-1133">Transmembrane helix</keyword>
<dbReference type="EMBL" id="AYGX02000070">
    <property type="protein sequence ID" value="KRO27737.1"/>
    <property type="molecule type" value="Genomic_DNA"/>
</dbReference>
<evidence type="ECO:0000313" key="3">
    <source>
        <dbReference type="Proteomes" id="UP000050920"/>
    </source>
</evidence>
<name>A0A0R2NPW3_9LACO</name>